<keyword evidence="1" id="KW-0472">Membrane</keyword>
<organism evidence="3">
    <name type="scientific">Sporolactobacillus sp. Y61</name>
    <dbReference type="NCBI Taxonomy" id="3160863"/>
    <lineage>
        <taxon>Bacteria</taxon>
        <taxon>Bacillati</taxon>
        <taxon>Bacillota</taxon>
        <taxon>Bacilli</taxon>
        <taxon>Bacillales</taxon>
        <taxon>Sporolactobacillaceae</taxon>
        <taxon>Sporolactobacillus</taxon>
    </lineage>
</organism>
<feature type="transmembrane region" description="Helical" evidence="1">
    <location>
        <begin position="158"/>
        <end position="174"/>
    </location>
</feature>
<sequence length="213" mass="24501">MNQKNVAVRWLWLVLVSALLFLIFVLLVRVPEVRSLDNRLIQALDPFRTDTPIFFFSKITDFGASRLLIIIIILTSLFLIYKKRFVALVLLPLAFWAERGMNSLLKHWVMRDRPDFPHLVHETGYSFPSGHAMNAATVYGLLIILIAPLIRHRSMRRLWIALCLAMIVLIGFSRPFLRVHFFTDILAGYCMGGVFVGITALIVIFIDSRRGCR</sequence>
<dbReference type="SUPFAM" id="SSF48317">
    <property type="entry name" value="Acid phosphatase/Vanadium-dependent haloperoxidase"/>
    <property type="match status" value="1"/>
</dbReference>
<feature type="transmembrane region" description="Helical" evidence="1">
    <location>
        <begin position="85"/>
        <end position="105"/>
    </location>
</feature>
<evidence type="ECO:0000313" key="3">
    <source>
        <dbReference type="EMBL" id="XCJ15821.1"/>
    </source>
</evidence>
<name>A0AAU8IBU0_9BACL</name>
<accession>A0AAU8IBU0</accession>
<dbReference type="EMBL" id="CP159510">
    <property type="protein sequence ID" value="XCJ15821.1"/>
    <property type="molecule type" value="Genomic_DNA"/>
</dbReference>
<protein>
    <submittedName>
        <fullName evidence="3">Phosphatase PAP2 family protein</fullName>
    </submittedName>
</protein>
<gene>
    <name evidence="3" type="ORF">ABNN70_08790</name>
</gene>
<dbReference type="SMART" id="SM00014">
    <property type="entry name" value="acidPPc"/>
    <property type="match status" value="1"/>
</dbReference>
<dbReference type="CDD" id="cd03392">
    <property type="entry name" value="PAP2_like_2"/>
    <property type="match status" value="1"/>
</dbReference>
<dbReference type="AlphaFoldDB" id="A0AAU8IBU0"/>
<evidence type="ECO:0000256" key="1">
    <source>
        <dbReference type="SAM" id="Phobius"/>
    </source>
</evidence>
<dbReference type="Gene3D" id="1.20.144.10">
    <property type="entry name" value="Phosphatidic acid phosphatase type 2/haloperoxidase"/>
    <property type="match status" value="2"/>
</dbReference>
<feature type="transmembrane region" description="Helical" evidence="1">
    <location>
        <begin position="125"/>
        <end position="146"/>
    </location>
</feature>
<reference evidence="3" key="1">
    <citation type="submission" date="2024-06" db="EMBL/GenBank/DDBJ databases">
        <authorList>
            <person name="Fan A."/>
            <person name="Zhang F.Y."/>
            <person name="Zhang L."/>
        </authorList>
    </citation>
    <scope>NUCLEOTIDE SEQUENCE</scope>
    <source>
        <strain evidence="3">Y61</strain>
    </source>
</reference>
<dbReference type="PANTHER" id="PTHR14969">
    <property type="entry name" value="SPHINGOSINE-1-PHOSPHATE PHOSPHOHYDROLASE"/>
    <property type="match status" value="1"/>
</dbReference>
<feature type="transmembrane region" description="Helical" evidence="1">
    <location>
        <begin position="186"/>
        <end position="206"/>
    </location>
</feature>
<keyword evidence="1" id="KW-0812">Transmembrane</keyword>
<dbReference type="RefSeq" id="WP_353947574.1">
    <property type="nucleotide sequence ID" value="NZ_CP159510.1"/>
</dbReference>
<feature type="domain" description="Phosphatidic acid phosphatase type 2/haloperoxidase" evidence="2">
    <location>
        <begin position="86"/>
        <end position="200"/>
    </location>
</feature>
<dbReference type="Pfam" id="PF01569">
    <property type="entry name" value="PAP2"/>
    <property type="match status" value="1"/>
</dbReference>
<dbReference type="InterPro" id="IPR036938">
    <property type="entry name" value="PAP2/HPO_sf"/>
</dbReference>
<keyword evidence="1" id="KW-1133">Transmembrane helix</keyword>
<evidence type="ECO:0000259" key="2">
    <source>
        <dbReference type="SMART" id="SM00014"/>
    </source>
</evidence>
<dbReference type="InterPro" id="IPR000326">
    <property type="entry name" value="PAP2/HPO"/>
</dbReference>
<proteinExistence type="predicted"/>
<dbReference type="PANTHER" id="PTHR14969:SF13">
    <property type="entry name" value="AT30094P"/>
    <property type="match status" value="1"/>
</dbReference>
<feature type="transmembrane region" description="Helical" evidence="1">
    <location>
        <begin position="59"/>
        <end position="80"/>
    </location>
</feature>